<dbReference type="RefSeq" id="WP_085158040.1">
    <property type="nucleotide sequence ID" value="NZ_AP022581.1"/>
</dbReference>
<reference evidence="1 2" key="1">
    <citation type="journal article" date="2019" name="Emerg. Microbes Infect.">
        <title>Comprehensive subspecies identification of 175 nontuberculous mycobacteria species based on 7547 genomic profiles.</title>
        <authorList>
            <person name="Matsumoto Y."/>
            <person name="Kinjo T."/>
            <person name="Motooka D."/>
            <person name="Nabeya D."/>
            <person name="Jung N."/>
            <person name="Uechi K."/>
            <person name="Horii T."/>
            <person name="Iida T."/>
            <person name="Fujita J."/>
            <person name="Nakamura S."/>
        </authorList>
    </citation>
    <scope>NUCLEOTIDE SEQUENCE [LARGE SCALE GENOMIC DNA]</scope>
    <source>
        <strain evidence="1 2">JCM 15657</strain>
    </source>
</reference>
<proteinExistence type="predicted"/>
<dbReference type="Proteomes" id="UP000466396">
    <property type="component" value="Chromosome"/>
</dbReference>
<dbReference type="PROSITE" id="PS51257">
    <property type="entry name" value="PROKAR_LIPOPROTEIN"/>
    <property type="match status" value="1"/>
</dbReference>
<evidence type="ECO:0000313" key="1">
    <source>
        <dbReference type="EMBL" id="BBX98463.1"/>
    </source>
</evidence>
<dbReference type="OrthoDB" id="5195851at2"/>
<dbReference type="KEGG" id="mlj:MLAC_37570"/>
<gene>
    <name evidence="1" type="ORF">MLAC_37570</name>
</gene>
<name>A0A1X1YNH5_9MYCO</name>
<dbReference type="AlphaFoldDB" id="A0A1X1YNH5"/>
<organism evidence="1 2">
    <name type="scientific">Mycobacterium lacus</name>
    <dbReference type="NCBI Taxonomy" id="169765"/>
    <lineage>
        <taxon>Bacteria</taxon>
        <taxon>Bacillati</taxon>
        <taxon>Actinomycetota</taxon>
        <taxon>Actinomycetes</taxon>
        <taxon>Mycobacteriales</taxon>
        <taxon>Mycobacteriaceae</taxon>
        <taxon>Mycobacterium</taxon>
    </lineage>
</organism>
<protein>
    <submittedName>
        <fullName evidence="1">Uncharacterized protein</fullName>
    </submittedName>
</protein>
<sequence length="170" mass="17338">MSHLTKALRAVTTAALIGSFACLGSAIATAEPNPSDVNTLAGSLSKGYSSSNCTSQETSSGVLAVLQCGQNADPSGPIFGKYLLFANSSDMASAFTNSIGSDTLTNCGDAKSPTTWHQGSSTASAGQVACGTYQGAAEVIWTTDAKNVVSLIRAGNADTAALYQWWRTNG</sequence>
<evidence type="ECO:0000313" key="2">
    <source>
        <dbReference type="Proteomes" id="UP000466396"/>
    </source>
</evidence>
<keyword evidence="2" id="KW-1185">Reference proteome</keyword>
<dbReference type="EMBL" id="AP022581">
    <property type="protein sequence ID" value="BBX98463.1"/>
    <property type="molecule type" value="Genomic_DNA"/>
</dbReference>
<accession>A0A1X1YNH5</accession>